<dbReference type="PIRSF" id="PIRSF000137">
    <property type="entry name" value="Alcohol_oxidase"/>
    <property type="match status" value="1"/>
</dbReference>
<dbReference type="NCBIfam" id="NF002550">
    <property type="entry name" value="PRK02106.1"/>
    <property type="match status" value="1"/>
</dbReference>
<evidence type="ECO:0000313" key="8">
    <source>
        <dbReference type="EMBL" id="MBC3809960.1"/>
    </source>
</evidence>
<keyword evidence="9" id="KW-1185">Reference proteome</keyword>
<dbReference type="SUPFAM" id="SSF54373">
    <property type="entry name" value="FAD-linked reductases, C-terminal domain"/>
    <property type="match status" value="1"/>
</dbReference>
<sequence length="533" mass="57919">MNNISDYIVVGGGSGGCAVTGRLTEDPDLSVTLLEAGGGGDSLVVNTPAGVVAMLPGKLNNWAFETVPQPGLNGRRGYQPRGKMLGGSSGLNAMIYVRGHRQDYDHWAALGNTGWSYDEVLPYFKRSENNETHHDAYHGNAGPLHVSELRTDNPYQQLLIEAGKQAGFRINTDFNGAEQEGIGLYQLTQHNGERWSASRAYLRPHMGKRPNLRVETGCYVTRILFEGKRAVGVEMLQNGQKKTLRARHEVLLAGGALQTPQLLMLSGVGNANALQSMGIPVVHDLPGVGQNLQDHPDFVFKYRAKSLDLLGVSAAGSLRLLRELGRYRSQRRGMLTSNGAEGGGFLKTDPSLSAPDIQLHFVMAMLDDHARKLHLGHGYSCHVCLLRPKSIGEVTLASPDPMATPLINPRFLEHPDDMEVMLKGFKLTRKLMDVPALANARSSDYQTANVHTDDDIRAVIRQTADTVYHPIGTCKMGNDNMAVVDPELKVIGLHGLRIVDASIMPTLLGGNTNAPTMMIGEKAADMIKDGLRA</sequence>
<keyword evidence="8" id="KW-0560">Oxidoreductase</keyword>
<dbReference type="EMBL" id="JACOFT010000001">
    <property type="protein sequence ID" value="MBC3809960.1"/>
    <property type="molecule type" value="Genomic_DNA"/>
</dbReference>
<dbReference type="Pfam" id="PF00732">
    <property type="entry name" value="GMC_oxred_N"/>
    <property type="match status" value="1"/>
</dbReference>
<dbReference type="InterPro" id="IPR007867">
    <property type="entry name" value="GMC_OxRtase_C"/>
</dbReference>
<protein>
    <submittedName>
        <fullName evidence="8">Choline dehydrogenase</fullName>
        <ecNumber evidence="8">1.1.99.1</ecNumber>
    </submittedName>
</protein>
<dbReference type="Gene3D" id="3.30.560.10">
    <property type="entry name" value="Glucose Oxidase, domain 3"/>
    <property type="match status" value="1"/>
</dbReference>
<feature type="domain" description="Glucose-methanol-choline oxidoreductase N-terminal" evidence="6">
    <location>
        <begin position="82"/>
        <end position="105"/>
    </location>
</feature>
<evidence type="ECO:0000259" key="6">
    <source>
        <dbReference type="PROSITE" id="PS00623"/>
    </source>
</evidence>
<evidence type="ECO:0000256" key="3">
    <source>
        <dbReference type="ARBA" id="ARBA00022630"/>
    </source>
</evidence>
<evidence type="ECO:0000256" key="4">
    <source>
        <dbReference type="ARBA" id="ARBA00022827"/>
    </source>
</evidence>
<dbReference type="Proteomes" id="UP000637632">
    <property type="component" value="Unassembled WGS sequence"/>
</dbReference>
<keyword evidence="3 5" id="KW-0285">Flavoprotein</keyword>
<organism evidence="8 9">
    <name type="scientific">Undibacterium aquatile</name>
    <dbReference type="NCBI Taxonomy" id="1537398"/>
    <lineage>
        <taxon>Bacteria</taxon>
        <taxon>Pseudomonadati</taxon>
        <taxon>Pseudomonadota</taxon>
        <taxon>Betaproteobacteria</taxon>
        <taxon>Burkholderiales</taxon>
        <taxon>Oxalobacteraceae</taxon>
        <taxon>Undibacterium</taxon>
    </lineage>
</organism>
<evidence type="ECO:0000313" key="9">
    <source>
        <dbReference type="Proteomes" id="UP000637632"/>
    </source>
</evidence>
<dbReference type="EC" id="1.1.99.1" evidence="8"/>
<dbReference type="InterPro" id="IPR012132">
    <property type="entry name" value="GMC_OxRdtase"/>
</dbReference>
<accession>A0ABR6XAK1</accession>
<dbReference type="PROSITE" id="PS00623">
    <property type="entry name" value="GMC_OXRED_1"/>
    <property type="match status" value="1"/>
</dbReference>
<dbReference type="GO" id="GO:0008812">
    <property type="term" value="F:choline dehydrogenase activity"/>
    <property type="evidence" value="ECO:0007669"/>
    <property type="project" value="UniProtKB-EC"/>
</dbReference>
<reference evidence="8 9" key="1">
    <citation type="submission" date="2020-08" db="EMBL/GenBank/DDBJ databases">
        <title>Novel species isolated from subtropical streams in China.</title>
        <authorList>
            <person name="Lu H."/>
        </authorList>
    </citation>
    <scope>NUCLEOTIDE SEQUENCE [LARGE SCALE GENOMIC DNA]</scope>
    <source>
        <strain evidence="8 9">CCTCC AB 2015119</strain>
    </source>
</reference>
<dbReference type="SUPFAM" id="SSF51905">
    <property type="entry name" value="FAD/NAD(P)-binding domain"/>
    <property type="match status" value="1"/>
</dbReference>
<comment type="caution">
    <text evidence="8">The sequence shown here is derived from an EMBL/GenBank/DDBJ whole genome shotgun (WGS) entry which is preliminary data.</text>
</comment>
<gene>
    <name evidence="8" type="ORF">H8K26_00775</name>
</gene>
<evidence type="ECO:0000256" key="1">
    <source>
        <dbReference type="ARBA" id="ARBA00001974"/>
    </source>
</evidence>
<comment type="similarity">
    <text evidence="2 5">Belongs to the GMC oxidoreductase family.</text>
</comment>
<dbReference type="PANTHER" id="PTHR11552">
    <property type="entry name" value="GLUCOSE-METHANOL-CHOLINE GMC OXIDOREDUCTASE"/>
    <property type="match status" value="1"/>
</dbReference>
<proteinExistence type="inferred from homology"/>
<keyword evidence="4 5" id="KW-0274">FAD</keyword>
<evidence type="ECO:0000256" key="2">
    <source>
        <dbReference type="ARBA" id="ARBA00010790"/>
    </source>
</evidence>
<dbReference type="PROSITE" id="PS00624">
    <property type="entry name" value="GMC_OXRED_2"/>
    <property type="match status" value="1"/>
</dbReference>
<evidence type="ECO:0000256" key="5">
    <source>
        <dbReference type="RuleBase" id="RU003968"/>
    </source>
</evidence>
<dbReference type="PANTHER" id="PTHR11552:SF147">
    <property type="entry name" value="CHOLINE DEHYDROGENASE, MITOCHONDRIAL"/>
    <property type="match status" value="1"/>
</dbReference>
<feature type="domain" description="Glucose-methanol-choline oxidoreductase N-terminal" evidence="7">
    <location>
        <begin position="255"/>
        <end position="269"/>
    </location>
</feature>
<dbReference type="Pfam" id="PF05199">
    <property type="entry name" value="GMC_oxred_C"/>
    <property type="match status" value="1"/>
</dbReference>
<evidence type="ECO:0000259" key="7">
    <source>
        <dbReference type="PROSITE" id="PS00624"/>
    </source>
</evidence>
<dbReference type="InterPro" id="IPR036188">
    <property type="entry name" value="FAD/NAD-bd_sf"/>
</dbReference>
<dbReference type="Gene3D" id="3.50.50.60">
    <property type="entry name" value="FAD/NAD(P)-binding domain"/>
    <property type="match status" value="1"/>
</dbReference>
<name>A0ABR6XAK1_9BURK</name>
<comment type="cofactor">
    <cofactor evidence="1">
        <name>FAD</name>
        <dbReference type="ChEBI" id="CHEBI:57692"/>
    </cofactor>
</comment>
<dbReference type="RefSeq" id="WP_190476635.1">
    <property type="nucleotide sequence ID" value="NZ_JACOFT010000001.1"/>
</dbReference>
<dbReference type="InterPro" id="IPR000172">
    <property type="entry name" value="GMC_OxRdtase_N"/>
</dbReference>